<accession>A0A179EYT2</accession>
<dbReference type="AlphaFoldDB" id="A0A179EYT2"/>
<sequence>MRTLLDVPRSAVMVTGWGIDDLDVLLLPVANFSAEDEAEDRRWRRFEEAGDEDEEWE</sequence>
<evidence type="ECO:0000313" key="1">
    <source>
        <dbReference type="EMBL" id="OAQ58059.1"/>
    </source>
</evidence>
<proteinExistence type="predicted"/>
<name>A0A179EYT2_PURLI</name>
<gene>
    <name evidence="1" type="ORF">VFPBJ_11705</name>
</gene>
<evidence type="ECO:0000313" key="2">
    <source>
        <dbReference type="Proteomes" id="UP000078240"/>
    </source>
</evidence>
<organism evidence="1 2">
    <name type="scientific">Purpureocillium lilacinum</name>
    <name type="common">Paecilomyces lilacinus</name>
    <dbReference type="NCBI Taxonomy" id="33203"/>
    <lineage>
        <taxon>Eukaryota</taxon>
        <taxon>Fungi</taxon>
        <taxon>Dikarya</taxon>
        <taxon>Ascomycota</taxon>
        <taxon>Pezizomycotina</taxon>
        <taxon>Sordariomycetes</taxon>
        <taxon>Hypocreomycetidae</taxon>
        <taxon>Hypocreales</taxon>
        <taxon>Ophiocordycipitaceae</taxon>
        <taxon>Purpureocillium</taxon>
    </lineage>
</organism>
<dbReference type="Proteomes" id="UP000078240">
    <property type="component" value="Unassembled WGS sequence"/>
</dbReference>
<dbReference type="EMBL" id="LSBH01000062">
    <property type="protein sequence ID" value="OAQ58059.1"/>
    <property type="molecule type" value="Genomic_DNA"/>
</dbReference>
<reference evidence="1 2" key="1">
    <citation type="submission" date="2016-01" db="EMBL/GenBank/DDBJ databases">
        <title>Biosynthesis of antibiotic leucinostatins and their inhibition on Phytophthora in bio-control Purpureocillium lilacinum.</title>
        <authorList>
            <person name="Wang G."/>
            <person name="Liu Z."/>
            <person name="Lin R."/>
            <person name="Li E."/>
            <person name="Mao Z."/>
            <person name="Ling J."/>
            <person name="Yin W."/>
            <person name="Xie B."/>
        </authorList>
    </citation>
    <scope>NUCLEOTIDE SEQUENCE [LARGE SCALE GENOMIC DNA]</scope>
    <source>
        <strain evidence="1">PLBJ-1</strain>
    </source>
</reference>
<comment type="caution">
    <text evidence="1">The sequence shown here is derived from an EMBL/GenBank/DDBJ whole genome shotgun (WGS) entry which is preliminary data.</text>
</comment>
<protein>
    <submittedName>
        <fullName evidence="1">Uncharacterized protein</fullName>
    </submittedName>
</protein>